<name>A0A4U1ZVC6_9VIBR</name>
<protein>
    <submittedName>
        <fullName evidence="1">Uncharacterized protein</fullName>
    </submittedName>
</protein>
<comment type="caution">
    <text evidence="1">The sequence shown here is derived from an EMBL/GenBank/DDBJ whole genome shotgun (WGS) entry which is preliminary data.</text>
</comment>
<accession>A0A4U1ZVC6</accession>
<dbReference type="EMBL" id="SYUV01000003">
    <property type="protein sequence ID" value="TKF36987.1"/>
    <property type="molecule type" value="Genomic_DNA"/>
</dbReference>
<organism evidence="1 2">
    <name type="scientific">Vibrio kanaloae</name>
    <dbReference type="NCBI Taxonomy" id="170673"/>
    <lineage>
        <taxon>Bacteria</taxon>
        <taxon>Pseudomonadati</taxon>
        <taxon>Pseudomonadota</taxon>
        <taxon>Gammaproteobacteria</taxon>
        <taxon>Vibrionales</taxon>
        <taxon>Vibrionaceae</taxon>
        <taxon>Vibrio</taxon>
    </lineage>
</organism>
<evidence type="ECO:0000313" key="2">
    <source>
        <dbReference type="Proteomes" id="UP000307574"/>
    </source>
</evidence>
<dbReference type="Proteomes" id="UP000307574">
    <property type="component" value="Unassembled WGS sequence"/>
</dbReference>
<gene>
    <name evidence="1" type="ORF">FCV50_01295</name>
</gene>
<dbReference type="AlphaFoldDB" id="A0A4U1ZVC6"/>
<sequence>MKKCSTGAVRREVKTREAFDLSWFKLSYEGAEVDLSRLYFYSANPDLPRVEGRAQYVNKIAKGIQDKIKLARSESTYAMAIINFRRYVMYCDTNGIEPFSKEGYLAYVGDEGELRRRAKINEDRPPFLMQSSDGDSLGFSEVTCSSHTHDVRTILKLAEVHEPIWERSYEAFSKKNRKLTIPYSSDETDLAVKVLLRAFDALYGVLSNHYESSPHTLLPKSIEVELGGDLGKLNLPELGVSTSPFNICMAAGYALFAYYTGLNRDVVLNAAHPIKFEKRKLKDKTINQISLSLWKARAGKFVKAELTDDMPVFDFSEDEFDVEIEKKTGVSLVNKLVKLAEMFGLTTERSPLFFNLGVNDEVVKFSQEPVFKLSKVLGLKKLNTEHLSPLFAEGLTMALKGKFYVISSTVQADGSHRVSKKVSSLKPYKTKRNIVSCASLLLSGYNNPEAFYGARLPLMVTEDKGNHHYHFQTCSGAKGHFILPKEYREVMKNLEAWSSANGENEHRFLLPFPNSTGNRIFDWRTPQRLPPMHTILDDLAIPHGEYYLDINTRRFRALMASETYSDNDLGEEGSIILDNELNTFQQSYADGNPEENQIIFYEGLESLSRIFKGQSKENAIVALKKLLKRETLTFDEVKQRRLHINQNGIACNGVPDIDRTMGDDYHRGAIKTAKKMGIDPKGSMPCYQLDQCSRCKSARMVDDAKQVYKLLSFIEVMELRIDLRPDNESLLETTTYLRIMINENISNEVLAEANKMLYLNGLHPLVEKMQAAQILA</sequence>
<proteinExistence type="predicted"/>
<dbReference type="RefSeq" id="WP_102508479.1">
    <property type="nucleotide sequence ID" value="NZ_MCYW01000123.1"/>
</dbReference>
<evidence type="ECO:0000313" key="1">
    <source>
        <dbReference type="EMBL" id="TKF36987.1"/>
    </source>
</evidence>
<reference evidence="1 2" key="1">
    <citation type="submission" date="2019-04" db="EMBL/GenBank/DDBJ databases">
        <title>A reverse ecology approach based on a biological definition of microbial populations.</title>
        <authorList>
            <person name="Arevalo P."/>
            <person name="Vaninsberghe D."/>
            <person name="Elsherbini J."/>
            <person name="Gore J."/>
            <person name="Polz M."/>
        </authorList>
    </citation>
    <scope>NUCLEOTIDE SEQUENCE [LARGE SCALE GENOMIC DNA]</scope>
    <source>
        <strain evidence="1 2">10N.261.46.F4</strain>
    </source>
</reference>